<dbReference type="SUPFAM" id="SSF143990">
    <property type="entry name" value="YbiA-like"/>
    <property type="match status" value="1"/>
</dbReference>
<name>A0ABD3QMY5_9STRA</name>
<dbReference type="EMBL" id="JABMIG020000024">
    <property type="protein sequence ID" value="KAL3801783.1"/>
    <property type="molecule type" value="Genomic_DNA"/>
</dbReference>
<organism evidence="2 3">
    <name type="scientific">Cyclotella cryptica</name>
    <dbReference type="NCBI Taxonomy" id="29204"/>
    <lineage>
        <taxon>Eukaryota</taxon>
        <taxon>Sar</taxon>
        <taxon>Stramenopiles</taxon>
        <taxon>Ochrophyta</taxon>
        <taxon>Bacillariophyta</taxon>
        <taxon>Coscinodiscophyceae</taxon>
        <taxon>Thalassiosirophycidae</taxon>
        <taxon>Stephanodiscales</taxon>
        <taxon>Stephanodiscaceae</taxon>
        <taxon>Cyclotella</taxon>
    </lineage>
</organism>
<dbReference type="AlphaFoldDB" id="A0ABD3QMY5"/>
<gene>
    <name evidence="2" type="ORF">HJC23_001179</name>
</gene>
<dbReference type="InterPro" id="IPR037238">
    <property type="entry name" value="YbiA-like_sf"/>
</dbReference>
<comment type="caution">
    <text evidence="2">The sequence shown here is derived from an EMBL/GenBank/DDBJ whole genome shotgun (WGS) entry which is preliminary data.</text>
</comment>
<evidence type="ECO:0000313" key="3">
    <source>
        <dbReference type="Proteomes" id="UP001516023"/>
    </source>
</evidence>
<reference evidence="2 3" key="1">
    <citation type="journal article" date="2020" name="G3 (Bethesda)">
        <title>Improved Reference Genome for Cyclotella cryptica CCMP332, a Model for Cell Wall Morphogenesis, Salinity Adaptation, and Lipid Production in Diatoms (Bacillariophyta).</title>
        <authorList>
            <person name="Roberts W.R."/>
            <person name="Downey K.M."/>
            <person name="Ruck E.C."/>
            <person name="Traller J.C."/>
            <person name="Alverson A.J."/>
        </authorList>
    </citation>
    <scope>NUCLEOTIDE SEQUENCE [LARGE SCALE GENOMIC DNA]</scope>
    <source>
        <strain evidence="2 3">CCMP332</strain>
    </source>
</reference>
<dbReference type="CDD" id="cd15457">
    <property type="entry name" value="NADAR"/>
    <property type="match status" value="1"/>
</dbReference>
<dbReference type="InterPro" id="IPR012816">
    <property type="entry name" value="NADAR"/>
</dbReference>
<dbReference type="Proteomes" id="UP001516023">
    <property type="component" value="Unassembled WGS sequence"/>
</dbReference>
<keyword evidence="3" id="KW-1185">Reference proteome</keyword>
<evidence type="ECO:0000313" key="2">
    <source>
        <dbReference type="EMBL" id="KAL3801783.1"/>
    </source>
</evidence>
<proteinExistence type="predicted"/>
<dbReference type="Pfam" id="PF08719">
    <property type="entry name" value="NADAR"/>
    <property type="match status" value="1"/>
</dbReference>
<accession>A0ABD3QMY5</accession>
<dbReference type="NCBIfam" id="TIGR02464">
    <property type="entry name" value="ribofla_fusion"/>
    <property type="match status" value="1"/>
</dbReference>
<feature type="domain" description="NADAR" evidence="1">
    <location>
        <begin position="21"/>
        <end position="203"/>
    </location>
</feature>
<protein>
    <recommendedName>
        <fullName evidence="1">NADAR domain-containing protein</fullName>
    </recommendedName>
</protein>
<dbReference type="Gene3D" id="1.10.357.40">
    <property type="entry name" value="YbiA-like"/>
    <property type="match status" value="1"/>
</dbReference>
<sequence>MAPPIWAGNNPTSDHPQDYVFFLAKEDVPYGCFSNAYRESAGGHMGLSESFGGGSSTSSDSKFWCVNQELHYRKAKIFGDHDTAQQILDEKDDAGKIKQLGRMVKGYDDDKWTELRYDVARDAVYAKFSSDGALKKILLETGDKVIVEAASDKAWGIGCLEFSTEDKRGAKNREADAWDVAPEFWEGQNLLGRCLMDVRKMIRESQE</sequence>
<evidence type="ECO:0000259" key="1">
    <source>
        <dbReference type="Pfam" id="PF08719"/>
    </source>
</evidence>